<sequence length="805" mass="90230">MLAVECVDVSDGTEKANEEIAPAAFTQQVLGAELERNIQAISGHRAHHRLRPSVVVDSQYCRSYLNVSTTVNETAQDMRSVAYVMLEMLTGLRVRGYLMEKCNLLAKVAADSHEHQVLRSLLELESLEAILEHPYFSSATEVGGTSIQNPAMLTHEQQHIIGNLTKQELTKCHTMKRQHLQQIRTWQTQFEKKYRRKPRPADLPSGIIRLHGRCRALNERMKNLNDRLAAGHGSIYRLICSKDPLVLDATIQSKPAEQESSIDPHVELPNTTSAEAGASRTDSSGREGGKRSPAQKAFLNRFAPVRENTNVKVKIKNVSRLSSARQFSSRMYSAILDREGLLGVNGKKFHIILVTLLSYISDYDSKIEGFDALKWYNDEWVAMFLNEVQMVVVVSWADLLSRCIFSLGVALVTANMKDLIRRAPDTKQQPIANKIAVRTNKTGNHNRRTTPSSPKLTTVVPASLLAIFNYRCDTGLPTRVGHRTLQAAHLLFGIWGIVVLALHVQAAAIPSLPQCSLQVHTWGVSKPACYLAVLDCHKLEISGRLVEVETKWKEFDRSTVVSLLFRHYCPALEVPDLFNDFHRVTNIKLYNSTIQQWSASAAISNTNHPNVVWLYVIRVNMTDGVLPAGLQSIDFPLKLQDIEFCYTNLRELPEDLDFKWLQGSIIFIEHSQLTCVPPVLTRLAPYYVSLTGNPITELHPDIFELPNIQYLILGDIDIVELPRDVTKLSPMLFSIYLSGTNVSFFWSWIDALVSRNSELGEPTLFMGGSTYCTELESLVNGVSSSLTVFRIMSCAASEGFISKSE</sequence>
<dbReference type="Proteomes" id="UP001165121">
    <property type="component" value="Unassembled WGS sequence"/>
</dbReference>
<gene>
    <name evidence="2" type="ORF">Pfra01_002255700</name>
</gene>
<evidence type="ECO:0000313" key="3">
    <source>
        <dbReference type="Proteomes" id="UP001165121"/>
    </source>
</evidence>
<dbReference type="InterPro" id="IPR032675">
    <property type="entry name" value="LRR_dom_sf"/>
</dbReference>
<proteinExistence type="predicted"/>
<evidence type="ECO:0000313" key="2">
    <source>
        <dbReference type="EMBL" id="GMF54199.1"/>
    </source>
</evidence>
<evidence type="ECO:0000256" key="1">
    <source>
        <dbReference type="SAM" id="MobiDB-lite"/>
    </source>
</evidence>
<reference evidence="2" key="1">
    <citation type="submission" date="2023-04" db="EMBL/GenBank/DDBJ databases">
        <title>Phytophthora fragariaefolia NBRC 109709.</title>
        <authorList>
            <person name="Ichikawa N."/>
            <person name="Sato H."/>
            <person name="Tonouchi N."/>
        </authorList>
    </citation>
    <scope>NUCLEOTIDE SEQUENCE</scope>
    <source>
        <strain evidence="2">NBRC 109709</strain>
    </source>
</reference>
<dbReference type="Gene3D" id="3.80.10.10">
    <property type="entry name" value="Ribonuclease Inhibitor"/>
    <property type="match status" value="1"/>
</dbReference>
<dbReference type="OrthoDB" id="40118at2759"/>
<organism evidence="2 3">
    <name type="scientific">Phytophthora fragariaefolia</name>
    <dbReference type="NCBI Taxonomy" id="1490495"/>
    <lineage>
        <taxon>Eukaryota</taxon>
        <taxon>Sar</taxon>
        <taxon>Stramenopiles</taxon>
        <taxon>Oomycota</taxon>
        <taxon>Peronosporomycetes</taxon>
        <taxon>Peronosporales</taxon>
        <taxon>Peronosporaceae</taxon>
        <taxon>Phytophthora</taxon>
    </lineage>
</organism>
<keyword evidence="3" id="KW-1185">Reference proteome</keyword>
<comment type="caution">
    <text evidence="2">The sequence shown here is derived from an EMBL/GenBank/DDBJ whole genome shotgun (WGS) entry which is preliminary data.</text>
</comment>
<protein>
    <submittedName>
        <fullName evidence="2">Unnamed protein product</fullName>
    </submittedName>
</protein>
<name>A0A9W6Y5P9_9STRA</name>
<dbReference type="EMBL" id="BSXT01003460">
    <property type="protein sequence ID" value="GMF54199.1"/>
    <property type="molecule type" value="Genomic_DNA"/>
</dbReference>
<feature type="region of interest" description="Disordered" evidence="1">
    <location>
        <begin position="256"/>
        <end position="292"/>
    </location>
</feature>
<dbReference type="AlphaFoldDB" id="A0A9W6Y5P9"/>
<accession>A0A9W6Y5P9</accession>
<dbReference type="SUPFAM" id="SSF52058">
    <property type="entry name" value="L domain-like"/>
    <property type="match status" value="1"/>
</dbReference>